<evidence type="ECO:0000259" key="3">
    <source>
        <dbReference type="SMART" id="SM00382"/>
    </source>
</evidence>
<dbReference type="Pfam" id="PF19568">
    <property type="entry name" value="Spore_III_AA"/>
    <property type="match status" value="1"/>
</dbReference>
<dbReference type="InterPro" id="IPR045735">
    <property type="entry name" value="Spore_III_AA_AAA+_ATPase"/>
</dbReference>
<dbReference type="GO" id="GO:0005524">
    <property type="term" value="F:ATP binding"/>
    <property type="evidence" value="ECO:0007669"/>
    <property type="project" value="UniProtKB-KW"/>
</dbReference>
<evidence type="ECO:0000313" key="4">
    <source>
        <dbReference type="EMBL" id="QKS70952.1"/>
    </source>
</evidence>
<dbReference type="InterPro" id="IPR027417">
    <property type="entry name" value="P-loop_NTPase"/>
</dbReference>
<keyword evidence="5" id="KW-1185">Reference proteome</keyword>
<reference evidence="5" key="1">
    <citation type="submission" date="2019-07" db="EMBL/GenBank/DDBJ databases">
        <title>Bacillus alkalisoli sp. nov. isolated from saline soil.</title>
        <authorList>
            <person name="Sun J.-Q."/>
            <person name="Xu L."/>
        </authorList>
    </citation>
    <scope>NUCLEOTIDE SEQUENCE [LARGE SCALE GENOMIC DNA]</scope>
    <source>
        <strain evidence="5">M4U3P1</strain>
    </source>
</reference>
<keyword evidence="2" id="KW-0067">ATP-binding</keyword>
<dbReference type="PANTHER" id="PTHR20953:SF3">
    <property type="entry name" value="P-LOOP CONTAINING NUCLEOSIDE TRIPHOSPHATE HYDROLASES SUPERFAMILY PROTEIN"/>
    <property type="match status" value="1"/>
</dbReference>
<protein>
    <submittedName>
        <fullName evidence="4">AAA family ATPase</fullName>
    </submittedName>
</protein>
<proteinExistence type="predicted"/>
<keyword evidence="1" id="KW-0547">Nucleotide-binding</keyword>
<dbReference type="SUPFAM" id="SSF52540">
    <property type="entry name" value="P-loop containing nucleoside triphosphate hydrolases"/>
    <property type="match status" value="1"/>
</dbReference>
<dbReference type="RefSeq" id="WP_176008989.1">
    <property type="nucleotide sequence ID" value="NZ_CP041372.2"/>
</dbReference>
<name>A0A859FE04_9BACI</name>
<dbReference type="Proteomes" id="UP000318138">
    <property type="component" value="Chromosome"/>
</dbReference>
<dbReference type="PANTHER" id="PTHR20953">
    <property type="entry name" value="KINASE-RELATED"/>
    <property type="match status" value="1"/>
</dbReference>
<dbReference type="KEGG" id="psua:FLK61_29970"/>
<evidence type="ECO:0000256" key="2">
    <source>
        <dbReference type="ARBA" id="ARBA00022840"/>
    </source>
</evidence>
<feature type="domain" description="AAA+ ATPase" evidence="3">
    <location>
        <begin position="133"/>
        <end position="275"/>
    </location>
</feature>
<sequence length="284" mass="31482">MEEVLDVLPHNLQAYIQTLDQDELLQIEEIRLRVGYPPILVPLNHSLPFIVSEKDIELCLSQISNHSFYRLEDELKQGFITLKGGHRVGLAGSVIIDNSVYKGIRTISSINIRIAKETNLHQSAVIHMLKKRGWPSTLVIGPPRSGKTTFLRAMAQACASQYIHSLTIIDERSEIAAMSEGKSVYTLPHVDVLDRCPKAIGIMMAIRSLSPSIILVDEIGSTQDKEAIQEACFAGVTVWASAHGRDVQDVKKRKSIGELLSNQAFAYIVELDANKTSTLIKVKS</sequence>
<dbReference type="AlphaFoldDB" id="A0A859FE04"/>
<evidence type="ECO:0000256" key="1">
    <source>
        <dbReference type="ARBA" id="ARBA00022741"/>
    </source>
</evidence>
<evidence type="ECO:0000313" key="5">
    <source>
        <dbReference type="Proteomes" id="UP000318138"/>
    </source>
</evidence>
<dbReference type="EMBL" id="CP041372">
    <property type="protein sequence ID" value="QKS70952.1"/>
    <property type="molecule type" value="Genomic_DNA"/>
</dbReference>
<dbReference type="InterPro" id="IPR003593">
    <property type="entry name" value="AAA+_ATPase"/>
</dbReference>
<gene>
    <name evidence="4" type="ORF">FLK61_29970</name>
</gene>
<dbReference type="SMART" id="SM00382">
    <property type="entry name" value="AAA"/>
    <property type="match status" value="1"/>
</dbReference>
<accession>A0A859FE04</accession>
<dbReference type="Gene3D" id="3.40.50.300">
    <property type="entry name" value="P-loop containing nucleotide triphosphate hydrolases"/>
    <property type="match status" value="1"/>
</dbReference>
<organism evidence="4 5">
    <name type="scientific">Paenalkalicoccus suaedae</name>
    <dbReference type="NCBI Taxonomy" id="2592382"/>
    <lineage>
        <taxon>Bacteria</taxon>
        <taxon>Bacillati</taxon>
        <taxon>Bacillota</taxon>
        <taxon>Bacilli</taxon>
        <taxon>Bacillales</taxon>
        <taxon>Bacillaceae</taxon>
        <taxon>Paenalkalicoccus</taxon>
    </lineage>
</organism>